<dbReference type="InterPro" id="IPR011050">
    <property type="entry name" value="Pectin_lyase_fold/virulence"/>
</dbReference>
<keyword evidence="1" id="KW-0732">Signal</keyword>
<proteinExistence type="predicted"/>
<gene>
    <name evidence="3" type="ORF">AW736_05960</name>
</gene>
<dbReference type="Gene3D" id="2.40.128.130">
    <property type="entry name" value="Autotransporter beta-domain"/>
    <property type="match status" value="1"/>
</dbReference>
<dbReference type="Proteomes" id="UP000078486">
    <property type="component" value="Unassembled WGS sequence"/>
</dbReference>
<evidence type="ECO:0000313" key="3">
    <source>
        <dbReference type="EMBL" id="OAM90847.1"/>
    </source>
</evidence>
<dbReference type="NCBIfam" id="TIGR01414">
    <property type="entry name" value="autotrans_barl"/>
    <property type="match status" value="1"/>
</dbReference>
<dbReference type="InterPro" id="IPR012332">
    <property type="entry name" value="Autotransporter_pectin_lyase_C"/>
</dbReference>
<dbReference type="SUPFAM" id="SSF103515">
    <property type="entry name" value="Autotransporter"/>
    <property type="match status" value="1"/>
</dbReference>
<dbReference type="PROSITE" id="PS51208">
    <property type="entry name" value="AUTOTRANSPORTER"/>
    <property type="match status" value="1"/>
</dbReference>
<dbReference type="Pfam" id="PF12951">
    <property type="entry name" value="PATR"/>
    <property type="match status" value="4"/>
</dbReference>
<dbReference type="InterPro" id="IPR005546">
    <property type="entry name" value="Autotransporte_beta"/>
</dbReference>
<feature type="domain" description="Autotransporter" evidence="2">
    <location>
        <begin position="1092"/>
        <end position="1364"/>
    </location>
</feature>
<dbReference type="InterPro" id="IPR013425">
    <property type="entry name" value="Autotrns_rpt"/>
</dbReference>
<dbReference type="InterPro" id="IPR006315">
    <property type="entry name" value="OM_autotransptr_brl_dom"/>
</dbReference>
<sequence>MVNLLPLHAATYTWTGSAGDNDWYNAANWDAGIVPLQTDIVSFNTIAGPVFDSVSATAATLNIGNTANTTGSIALNNSYLRIAAANIGANATGTAFMALNNSTLYVTNNLNFATTGYAVVDLHGSSTITVVGTYDTGVGNQTSGTGIITLNDSSAWLSPRNMQLGSRGYGVLILNGNSRASAPTTIYIGGNLAAGARGLVEIHGSAHLSSSGSAVVGHTGTGTVILTDSGSFTASSFITLGQAATHKGIITLSDNALISSGSLIVGLGGTGTVTFLNGGNLRANAITLASSGAARGTLEIAGNGSHSITRGDGQTLIDIVGGTGTGGATVLFTHVNSELVFNNKLTGALAVEVNGSGCTTLAAENDYTGGNIVRSGTLAGTPANIRGAILVDGGGVELTTPNAYTLTLTGTGSFNKLGAGTLTLASNFGGAFDISAGAVAFDTAATLDSARAVTLASGGTLSGSLARTAGQTLSAAAGSAITGNVSFNNTTLALSPASPGAAAFSIGGNLTFADSTLKLGLFDAADTIITIAGSLSISGVNTLDLTPGMSGTYTIAGFGALAGSTITIDGAAQGGSGARQNATSVAAGSALQILVQSDISRRLTWTGSDSASWDTTGDNWTGSNNTKNYISLDAVTFDGVSDAGNPANRAITLTGNTRVSDITVSGDADYTFAGAGGITSGTRIITLPGNPDNLAGVTGKLIKTGAGTLTFENTGANNFGGGIEISGGAIVFDNVAQLGTAITESEHAAIAFTGTGGTLAGTFAGDGMLAGAVSIAGSATATFEIDGAALMLSSGISGAGTLEKTGDGTLEISGSAAHAGAVTITGGTLAAGANNLRGASIINNAALALRAETDADYSGAITGTGAFFKTGAGTLEFTGTLTLQTVTISQGSLVIKPVTMLAAASVFDIATGAALMGTGSFSAPQLTNAGVIKVGRAADPSAPHGVMTFAGNYTGAATGEIRLDMSLGTGGTMEFDRFIINGDADGFTRVSLQEQPSADPLRGDTSLLPSLGDMLIVTGSAAEGAFVQNGTVEFAGGKYQWDPALNAGTGGWRTLVAEPIRAIAALDAAALIIGKAAFASLENRLPAARETTVNRSKQFWLAGFQRDEKFDGVRYDRYDTPPRADADTQGVQAGFDWLSLPTPESIFIFGLFLDHAKSDIHLPGRVTTGATTSTGGGLYASGIIGAWHIDALLRNGTEKYDAVAPRVLPFSTSGYSWGGQLSAGRDIALGKAKKWRLEPAARIFYQAHKLKSVTDSAGRRYSVVGADMKEFRASLRISHDGTWKNNLKCAPWLRVGWLCDIGGDGRVNVADQTFKNALGGTGAEIGAGLLLNLSRKAALQADLEWFDTAATQGAAATLGIAFAW</sequence>
<reference evidence="3 4" key="1">
    <citation type="submission" date="2016-01" db="EMBL/GenBank/DDBJ databases">
        <title>High potential of lignocellulose degradation of a new Verrucomicrobia species.</title>
        <authorList>
            <person name="Wang Y."/>
            <person name="Shi Y."/>
            <person name="Qiu Z."/>
            <person name="Liu S."/>
            <person name="Yang H."/>
        </authorList>
    </citation>
    <scope>NUCLEOTIDE SEQUENCE [LARGE SCALE GENOMIC DNA]</scope>
    <source>
        <strain evidence="3 4">TSB47</strain>
    </source>
</reference>
<protein>
    <recommendedName>
        <fullName evidence="2">Autotransporter domain-containing protein</fullName>
    </recommendedName>
</protein>
<evidence type="ECO:0000259" key="2">
    <source>
        <dbReference type="PROSITE" id="PS51208"/>
    </source>
</evidence>
<dbReference type="EMBL" id="LRRQ01000046">
    <property type="protein sequence ID" value="OAM90847.1"/>
    <property type="molecule type" value="Genomic_DNA"/>
</dbReference>
<organism evidence="3 4">
    <name type="scientific">Termitidicoccus mucosus</name>
    <dbReference type="NCBI Taxonomy" id="1184151"/>
    <lineage>
        <taxon>Bacteria</taxon>
        <taxon>Pseudomonadati</taxon>
        <taxon>Verrucomicrobiota</taxon>
        <taxon>Opitutia</taxon>
        <taxon>Opitutales</taxon>
        <taxon>Opitutaceae</taxon>
        <taxon>Termitidicoccus</taxon>
    </lineage>
</organism>
<dbReference type="SMART" id="SM00869">
    <property type="entry name" value="Autotransporter"/>
    <property type="match status" value="1"/>
</dbReference>
<comment type="caution">
    <text evidence="3">The sequence shown here is derived from an EMBL/GenBank/DDBJ whole genome shotgun (WGS) entry which is preliminary data.</text>
</comment>
<accession>A0A178INE9</accession>
<dbReference type="RefSeq" id="WP_068769293.1">
    <property type="nucleotide sequence ID" value="NZ_CP109796.1"/>
</dbReference>
<dbReference type="NCBIfam" id="TIGR02601">
    <property type="entry name" value="autotrns_rpt"/>
    <property type="match status" value="2"/>
</dbReference>
<dbReference type="STRING" id="1184151.AW736_05960"/>
<dbReference type="GO" id="GO:0019867">
    <property type="term" value="C:outer membrane"/>
    <property type="evidence" value="ECO:0007669"/>
    <property type="project" value="InterPro"/>
</dbReference>
<dbReference type="Gene3D" id="2.160.20.20">
    <property type="match status" value="1"/>
</dbReference>
<name>A0A178INE9_9BACT</name>
<keyword evidence="4" id="KW-1185">Reference proteome</keyword>
<evidence type="ECO:0000256" key="1">
    <source>
        <dbReference type="ARBA" id="ARBA00022729"/>
    </source>
</evidence>
<dbReference type="SUPFAM" id="SSF51126">
    <property type="entry name" value="Pectin lyase-like"/>
    <property type="match status" value="2"/>
</dbReference>
<dbReference type="InterPro" id="IPR036709">
    <property type="entry name" value="Autotransporte_beta_dom_sf"/>
</dbReference>
<evidence type="ECO:0000313" key="4">
    <source>
        <dbReference type="Proteomes" id="UP000078486"/>
    </source>
</evidence>